<reference evidence="1 2" key="1">
    <citation type="submission" date="2016-06" db="EMBL/GenBank/DDBJ databases">
        <title>Genome sequence of Porphyrobacter dokdonensis DSW-74.</title>
        <authorList>
            <person name="Kim J.F."/>
            <person name="Song J.Y."/>
        </authorList>
    </citation>
    <scope>NUCLEOTIDE SEQUENCE [LARGE SCALE GENOMIC DNA]</scope>
    <source>
        <strain evidence="1 2">DSW-74</strain>
    </source>
</reference>
<proteinExistence type="predicted"/>
<dbReference type="RefSeq" id="WP_084439797.1">
    <property type="nucleotide sequence ID" value="NZ_LZYB01000001.1"/>
</dbReference>
<accession>A0A1A7BMZ0</accession>
<sequence>MMGEKAMAPATATSVDTLLEQELARENRALAAVVPVLRHLLASEAQRLVSDAILARVRGMLSDLAAQLLALEAGLDPALRRAGAVDVAAHDALAETLAADPELLSLCHALATESHLAERLQQQHGMDPVLSPLLQELIASDRPQVAELAMNALAAQSRFIQSQRRMELGLCELPAELFHRMIAGCGPSEARAALQQAYDEAAGRIGLFARLVSAMRRGAVAALELEHAGLALFASALAALGGQLRAHAVIACQEHQSGRLALVLKAAGLEIEAIERQVLFVDPAARIPRDLVTISPERARLLLEAGAAE</sequence>
<comment type="caution">
    <text evidence="1">The sequence shown here is derived from an EMBL/GenBank/DDBJ whole genome shotgun (WGS) entry which is preliminary data.</text>
</comment>
<dbReference type="EMBL" id="LZYB01000001">
    <property type="protein sequence ID" value="OBV12530.1"/>
    <property type="molecule type" value="Genomic_DNA"/>
</dbReference>
<evidence type="ECO:0000313" key="1">
    <source>
        <dbReference type="EMBL" id="OBV12530.1"/>
    </source>
</evidence>
<gene>
    <name evidence="1" type="ORF">I603_0661</name>
</gene>
<protein>
    <submittedName>
        <fullName evidence="1">Uncharacterized protein</fullName>
    </submittedName>
</protein>
<dbReference type="PATRIC" id="fig|1300349.4.peg.657"/>
<keyword evidence="2" id="KW-1185">Reference proteome</keyword>
<dbReference type="Proteomes" id="UP000092484">
    <property type="component" value="Unassembled WGS sequence"/>
</dbReference>
<evidence type="ECO:0000313" key="2">
    <source>
        <dbReference type="Proteomes" id="UP000092484"/>
    </source>
</evidence>
<dbReference type="STRING" id="1300349.I603_0661"/>
<name>A0A1A7BMZ0_9SPHN</name>
<dbReference type="AlphaFoldDB" id="A0A1A7BMZ0"/>
<organism evidence="1 2">
    <name type="scientific">Erythrobacter dokdonensis DSW-74</name>
    <dbReference type="NCBI Taxonomy" id="1300349"/>
    <lineage>
        <taxon>Bacteria</taxon>
        <taxon>Pseudomonadati</taxon>
        <taxon>Pseudomonadota</taxon>
        <taxon>Alphaproteobacteria</taxon>
        <taxon>Sphingomonadales</taxon>
        <taxon>Erythrobacteraceae</taxon>
        <taxon>Erythrobacter/Porphyrobacter group</taxon>
        <taxon>Erythrobacter</taxon>
    </lineage>
</organism>